<evidence type="ECO:0000256" key="1">
    <source>
        <dbReference type="ARBA" id="ARBA00004123"/>
    </source>
</evidence>
<feature type="compositionally biased region" description="Basic and acidic residues" evidence="7">
    <location>
        <begin position="29"/>
        <end position="44"/>
    </location>
</feature>
<sequence>MARQKAQKAQKASSKTPNAGPALAQRQRAASEQEAGSRQERNGEAGEVAIPQFFNTTFSAHRVSPLYIGAQPLDQARLDRLAHRLRDTLVGDVVRGVQIGLEATDTPMGQVGPLKAVNFRWFRAADVLGDKISEDWGEPSEERMKGLWVEMQHENAAYVALLLPGFSHPPKGSGTSTASLWNMGLDNPGMGEADRSQFLHLPLLLLRMPQPLKAVIGEWLSTTFDCRVTKLNLGTRTLVGLLEGWIQETGLPRADSGLVLTLAFNAPLTDKGREAVLDLDGDPDGDDEGGGEAAEPGLRTMEISISASDLRRFLRAGKALQKSNQATASTVSSTASWEHDDRERRRLAGPHTDDGWGWLKSKERPAYPLMEALANHLNHHMALNLFHPSVRVTQVSCGGFVLSQSRIKIVKAGDVTEALSRAAWMFVTLLAERVQSGGMPLVT</sequence>
<feature type="compositionally biased region" description="Basic and acidic residues" evidence="7">
    <location>
        <begin position="337"/>
        <end position="348"/>
    </location>
</feature>
<comment type="subcellular location">
    <subcellularLocation>
        <location evidence="2">Chromosome</location>
        <location evidence="2">Centromere</location>
    </subcellularLocation>
    <subcellularLocation>
        <location evidence="1">Nucleus</location>
    </subcellularLocation>
</comment>
<feature type="region of interest" description="Disordered" evidence="7">
    <location>
        <begin position="324"/>
        <end position="348"/>
    </location>
</feature>
<dbReference type="EMBL" id="JAIWOZ010000002">
    <property type="protein sequence ID" value="KAH6609845.1"/>
    <property type="molecule type" value="Genomic_DNA"/>
</dbReference>
<evidence type="ECO:0000256" key="4">
    <source>
        <dbReference type="ARBA" id="ARBA00022454"/>
    </source>
</evidence>
<dbReference type="PANTHER" id="PTHR31740:SF2">
    <property type="entry name" value="CENTROMERE PROTEIN L"/>
    <property type="match status" value="1"/>
</dbReference>
<dbReference type="Proteomes" id="UP000827724">
    <property type="component" value="Unassembled WGS sequence"/>
</dbReference>
<comment type="caution">
    <text evidence="8">The sequence shown here is derived from an EMBL/GenBank/DDBJ whole genome shotgun (WGS) entry which is preliminary data.</text>
</comment>
<feature type="region of interest" description="Disordered" evidence="7">
    <location>
        <begin position="1"/>
        <end position="44"/>
    </location>
</feature>
<dbReference type="PANTHER" id="PTHR31740">
    <property type="entry name" value="CENTROMERE PROTEIN L"/>
    <property type="match status" value="1"/>
</dbReference>
<dbReference type="GO" id="GO:0005634">
    <property type="term" value="C:nucleus"/>
    <property type="evidence" value="ECO:0007669"/>
    <property type="project" value="UniProtKB-SubCell"/>
</dbReference>
<reference evidence="8" key="1">
    <citation type="submission" date="2021-08" db="EMBL/GenBank/DDBJ databases">
        <title>Chromosome-Level Trichoderma cornu-damae using Hi-C Data.</title>
        <authorList>
            <person name="Kim C.S."/>
        </authorList>
    </citation>
    <scope>NUCLEOTIDE SEQUENCE</scope>
    <source>
        <strain evidence="8">KA19-0412C</strain>
    </source>
</reference>
<dbReference type="Pfam" id="PF13092">
    <property type="entry name" value="CENP-L"/>
    <property type="match status" value="1"/>
</dbReference>
<protein>
    <submittedName>
        <fullName evidence="8">Siroheme synthase</fullName>
    </submittedName>
</protein>
<dbReference type="InterPro" id="IPR025204">
    <property type="entry name" value="CENP-L"/>
</dbReference>
<comment type="similarity">
    <text evidence="3">Belongs to the CENP-L/IML3 family.</text>
</comment>
<dbReference type="OrthoDB" id="8864979at2759"/>
<organism evidence="8 9">
    <name type="scientific">Trichoderma cornu-damae</name>
    <dbReference type="NCBI Taxonomy" id="654480"/>
    <lineage>
        <taxon>Eukaryota</taxon>
        <taxon>Fungi</taxon>
        <taxon>Dikarya</taxon>
        <taxon>Ascomycota</taxon>
        <taxon>Pezizomycotina</taxon>
        <taxon>Sordariomycetes</taxon>
        <taxon>Hypocreomycetidae</taxon>
        <taxon>Hypocreales</taxon>
        <taxon>Hypocreaceae</taxon>
        <taxon>Trichoderma</taxon>
    </lineage>
</organism>
<dbReference type="GO" id="GO:0000775">
    <property type="term" value="C:chromosome, centromeric region"/>
    <property type="evidence" value="ECO:0007669"/>
    <property type="project" value="UniProtKB-SubCell"/>
</dbReference>
<feature type="compositionally biased region" description="Low complexity" evidence="7">
    <location>
        <begin position="326"/>
        <end position="336"/>
    </location>
</feature>
<evidence type="ECO:0000256" key="6">
    <source>
        <dbReference type="ARBA" id="ARBA00023328"/>
    </source>
</evidence>
<evidence type="ECO:0000256" key="5">
    <source>
        <dbReference type="ARBA" id="ARBA00023242"/>
    </source>
</evidence>
<gene>
    <name evidence="8" type="ORF">Trco_003191</name>
</gene>
<keyword evidence="5" id="KW-0539">Nucleus</keyword>
<evidence type="ECO:0000256" key="3">
    <source>
        <dbReference type="ARBA" id="ARBA00011060"/>
    </source>
</evidence>
<evidence type="ECO:0000313" key="9">
    <source>
        <dbReference type="Proteomes" id="UP000827724"/>
    </source>
</evidence>
<evidence type="ECO:0000256" key="2">
    <source>
        <dbReference type="ARBA" id="ARBA00004584"/>
    </source>
</evidence>
<dbReference type="AlphaFoldDB" id="A0A9P8QP76"/>
<feature type="region of interest" description="Disordered" evidence="7">
    <location>
        <begin position="278"/>
        <end position="297"/>
    </location>
</feature>
<keyword evidence="9" id="KW-1185">Reference proteome</keyword>
<keyword evidence="6" id="KW-0137">Centromere</keyword>
<name>A0A9P8QP76_9HYPO</name>
<evidence type="ECO:0000256" key="7">
    <source>
        <dbReference type="SAM" id="MobiDB-lite"/>
    </source>
</evidence>
<feature type="compositionally biased region" description="Acidic residues" evidence="7">
    <location>
        <begin position="278"/>
        <end position="290"/>
    </location>
</feature>
<evidence type="ECO:0000313" key="8">
    <source>
        <dbReference type="EMBL" id="KAH6609845.1"/>
    </source>
</evidence>
<accession>A0A9P8QP76</accession>
<keyword evidence="4" id="KW-0158">Chromosome</keyword>
<proteinExistence type="inferred from homology"/>